<proteinExistence type="predicted"/>
<feature type="transmembrane region" description="Helical" evidence="2">
    <location>
        <begin position="651"/>
        <end position="673"/>
    </location>
</feature>
<evidence type="ECO:0000256" key="1">
    <source>
        <dbReference type="SAM" id="MobiDB-lite"/>
    </source>
</evidence>
<feature type="region of interest" description="Disordered" evidence="1">
    <location>
        <begin position="1"/>
        <end position="83"/>
    </location>
</feature>
<feature type="transmembrane region" description="Helical" evidence="2">
    <location>
        <begin position="467"/>
        <end position="488"/>
    </location>
</feature>
<feature type="compositionally biased region" description="Polar residues" evidence="1">
    <location>
        <begin position="50"/>
        <end position="59"/>
    </location>
</feature>
<organism evidence="3 4">
    <name type="scientific">Verticillium longisporum</name>
    <name type="common">Verticillium dahliae var. longisporum</name>
    <dbReference type="NCBI Taxonomy" id="100787"/>
    <lineage>
        <taxon>Eukaryota</taxon>
        <taxon>Fungi</taxon>
        <taxon>Dikarya</taxon>
        <taxon>Ascomycota</taxon>
        <taxon>Pezizomycotina</taxon>
        <taxon>Sordariomycetes</taxon>
        <taxon>Hypocreomycetidae</taxon>
        <taxon>Glomerellales</taxon>
        <taxon>Plectosphaerellaceae</taxon>
        <taxon>Verticillium</taxon>
    </lineage>
</organism>
<dbReference type="Pfam" id="PF11915">
    <property type="entry name" value="DUF3433"/>
    <property type="match status" value="2"/>
</dbReference>
<dbReference type="EMBL" id="CVQH01015557">
    <property type="protein sequence ID" value="CRK23343.1"/>
    <property type="molecule type" value="Genomic_DNA"/>
</dbReference>
<dbReference type="STRING" id="100787.A0A0G4LMY1"/>
<dbReference type="PANTHER" id="PTHR37544:SF1">
    <property type="entry name" value="PHOSPHORIBOSYLAMINOIMIDAZOLE-SUCCINOCARBOXAMIDE SYNTHASE"/>
    <property type="match status" value="1"/>
</dbReference>
<feature type="compositionally biased region" description="Low complexity" evidence="1">
    <location>
        <begin position="194"/>
        <end position="209"/>
    </location>
</feature>
<keyword evidence="2" id="KW-0472">Membrane</keyword>
<keyword evidence="4" id="KW-1185">Reference proteome</keyword>
<reference evidence="3 4" key="1">
    <citation type="submission" date="2015-05" db="EMBL/GenBank/DDBJ databases">
        <authorList>
            <person name="Wang D.B."/>
            <person name="Wang M."/>
        </authorList>
    </citation>
    <scope>NUCLEOTIDE SEQUENCE [LARGE SCALE GENOMIC DNA]</scope>
    <source>
        <strain evidence="3">VL1</strain>
    </source>
</reference>
<dbReference type="AlphaFoldDB" id="A0A0G4LMY1"/>
<sequence>MNFQDLTFNFIDRQRPQPPQFWSPKTPSEQSEATIRPHGDTSRGGDDLTSDSGQASLSPQAPAIFHAPSPPGHSDSDSTITESYGPSRLFAQFGNPLRDIRRHPDEPLIDNRPDPRPPRRIDSESTVHIQSQTTVRFNEAQLAMDEVANRARAKGFRDDMTLAVNGSITPGVDDGPFINYALGALTQQSWPRHSATSDATATTRGDAGAPWQKELPNDHDEYCDDDYAMPKRRSSKARSLVPSLAPVPSVYTRNSVRHSALSQSQDENEELGVTPIRLEAYNTTRPLSQPRSTTSSRFIGEDEPKQLGSNRWIPISEVHPTRREGLPKLDIIDPLRINYPEITYVPRILRLPSMITMIALCIIMIVLLVTSAILTTIRPGLLTLRYAVDDINHGQYFLFRVLPQLLAAVVFVYAQCIMTTTIRILPFQRMTNDESEKRRDALFDDLYLTNFMKPHLTGPPMLKACMAMIWLSALTIPLLSSCFAVARVDGQWTWSEVQGVAFTAVVLYVLLLGAIATLAMYWHKRITGLLWDPRSIADVAHMMYKSNTLDDYERTEMIRDRKAMQSILCNRRVDRLGYWQMEGPDVTPWYGIGIDTHISDRRGRNDVEDMPQDDIRQRESMNSLTMSLVSGVDDKIRKQYLPWFLRDGQMIGFAVISTLLLVALIVVSFTQGASWMRGFRPGHLSVYPAEGNFSAANFLFSFIPSLLGVLLYLFLQSLDMSLRTTQPWAELNSALGSPAGRSMLLDYAACHPFQATLHAARNKHWRVAAVSLMSTLAVFIPVLAGGLFMARNIEGINDSRMRPNRAVFFIVLALLILYWFALMSLVPCRFSHRLPHSVTCLAELVSFLCTEDVREEKGFQFPEAKDRETMLTKLGLGKRWEESRWYFGNVPGKDEKLGVRRLKKYTERKARRH</sequence>
<keyword evidence="2" id="KW-1133">Transmembrane helix</keyword>
<feature type="transmembrane region" description="Helical" evidence="2">
    <location>
        <begin position="500"/>
        <end position="522"/>
    </location>
</feature>
<protein>
    <recommendedName>
        <fullName evidence="5">Phosphoribosylaminoimidazole-succinocarboxamide synthase</fullName>
    </recommendedName>
</protein>
<evidence type="ECO:0008006" key="5">
    <source>
        <dbReference type="Google" id="ProtNLM"/>
    </source>
</evidence>
<dbReference type="Proteomes" id="UP000044602">
    <property type="component" value="Unassembled WGS sequence"/>
</dbReference>
<feature type="compositionally biased region" description="Polar residues" evidence="1">
    <location>
        <begin position="23"/>
        <end position="33"/>
    </location>
</feature>
<dbReference type="InterPro" id="IPR021840">
    <property type="entry name" value="DUF3433"/>
</dbReference>
<keyword evidence="2" id="KW-0812">Transmembrane</keyword>
<evidence type="ECO:0000313" key="4">
    <source>
        <dbReference type="Proteomes" id="UP000044602"/>
    </source>
</evidence>
<feature type="compositionally biased region" description="Basic and acidic residues" evidence="1">
    <location>
        <begin position="98"/>
        <end position="123"/>
    </location>
</feature>
<evidence type="ECO:0000313" key="3">
    <source>
        <dbReference type="EMBL" id="CRK23343.1"/>
    </source>
</evidence>
<dbReference type="PANTHER" id="PTHR37544">
    <property type="entry name" value="SPRAY-RELATED"/>
    <property type="match status" value="1"/>
</dbReference>
<feature type="compositionally biased region" description="Basic and acidic residues" evidence="1">
    <location>
        <begin position="35"/>
        <end position="46"/>
    </location>
</feature>
<feature type="transmembrane region" description="Helical" evidence="2">
    <location>
        <begin position="693"/>
        <end position="715"/>
    </location>
</feature>
<feature type="region of interest" description="Disordered" evidence="1">
    <location>
        <begin position="189"/>
        <end position="219"/>
    </location>
</feature>
<evidence type="ECO:0000256" key="2">
    <source>
        <dbReference type="SAM" id="Phobius"/>
    </source>
</evidence>
<name>A0A0G4LMY1_VERLO</name>
<accession>A0A0G4LMY1</accession>
<feature type="transmembrane region" description="Helical" evidence="2">
    <location>
        <begin position="357"/>
        <end position="377"/>
    </location>
</feature>
<feature type="transmembrane region" description="Helical" evidence="2">
    <location>
        <begin position="397"/>
        <end position="420"/>
    </location>
</feature>
<feature type="transmembrane region" description="Helical" evidence="2">
    <location>
        <begin position="806"/>
        <end position="826"/>
    </location>
</feature>
<feature type="region of interest" description="Disordered" evidence="1">
    <location>
        <begin position="96"/>
        <end position="123"/>
    </location>
</feature>
<feature type="transmembrane region" description="Helical" evidence="2">
    <location>
        <begin position="767"/>
        <end position="790"/>
    </location>
</feature>
<gene>
    <name evidence="3" type="ORF">BN1708_003633</name>
</gene>